<evidence type="ECO:0000313" key="5">
    <source>
        <dbReference type="EMBL" id="MQA41319.1"/>
    </source>
</evidence>
<dbReference type="GO" id="GO:0003700">
    <property type="term" value="F:DNA-binding transcription factor activity"/>
    <property type="evidence" value="ECO:0007669"/>
    <property type="project" value="InterPro"/>
</dbReference>
<dbReference type="Gene3D" id="3.40.50.880">
    <property type="match status" value="1"/>
</dbReference>
<dbReference type="EMBL" id="WHUG01000012">
    <property type="protein sequence ID" value="MQA41319.1"/>
    <property type="molecule type" value="Genomic_DNA"/>
</dbReference>
<dbReference type="PANTHER" id="PTHR46796">
    <property type="entry name" value="HTH-TYPE TRANSCRIPTIONAL ACTIVATOR RHAS-RELATED"/>
    <property type="match status" value="1"/>
</dbReference>
<gene>
    <name evidence="5" type="ORF">GEV02_24550</name>
</gene>
<keyword evidence="3" id="KW-0804">Transcription</keyword>
<dbReference type="AlphaFoldDB" id="A0A6A7N8G3"/>
<dbReference type="GO" id="GO:0043565">
    <property type="term" value="F:sequence-specific DNA binding"/>
    <property type="evidence" value="ECO:0007669"/>
    <property type="project" value="InterPro"/>
</dbReference>
<keyword evidence="6" id="KW-1185">Reference proteome</keyword>
<evidence type="ECO:0000256" key="3">
    <source>
        <dbReference type="ARBA" id="ARBA00023163"/>
    </source>
</evidence>
<keyword evidence="2" id="KW-0238">DNA-binding</keyword>
<dbReference type="Pfam" id="PF12833">
    <property type="entry name" value="HTH_18"/>
    <property type="match status" value="1"/>
</dbReference>
<dbReference type="SUPFAM" id="SSF46689">
    <property type="entry name" value="Homeodomain-like"/>
    <property type="match status" value="2"/>
</dbReference>
<name>A0A6A7N8G3_9BURK</name>
<dbReference type="SUPFAM" id="SSF52317">
    <property type="entry name" value="Class I glutamine amidotransferase-like"/>
    <property type="match status" value="1"/>
</dbReference>
<keyword evidence="1" id="KW-0805">Transcription regulation</keyword>
<dbReference type="Proteomes" id="UP000440498">
    <property type="component" value="Unassembled WGS sequence"/>
</dbReference>
<dbReference type="PROSITE" id="PS00041">
    <property type="entry name" value="HTH_ARAC_FAMILY_1"/>
    <property type="match status" value="1"/>
</dbReference>
<evidence type="ECO:0000256" key="1">
    <source>
        <dbReference type="ARBA" id="ARBA00023015"/>
    </source>
</evidence>
<organism evidence="5 6">
    <name type="scientific">Rugamonas aquatica</name>
    <dbReference type="NCBI Taxonomy" id="2743357"/>
    <lineage>
        <taxon>Bacteria</taxon>
        <taxon>Pseudomonadati</taxon>
        <taxon>Pseudomonadota</taxon>
        <taxon>Betaproteobacteria</taxon>
        <taxon>Burkholderiales</taxon>
        <taxon>Oxalobacteraceae</taxon>
        <taxon>Telluria group</taxon>
        <taxon>Rugamonas</taxon>
    </lineage>
</organism>
<dbReference type="InterPro" id="IPR050204">
    <property type="entry name" value="AraC_XylS_family_regulators"/>
</dbReference>
<dbReference type="InterPro" id="IPR009057">
    <property type="entry name" value="Homeodomain-like_sf"/>
</dbReference>
<feature type="domain" description="HTH araC/xylS-type" evidence="4">
    <location>
        <begin position="215"/>
        <end position="313"/>
    </location>
</feature>
<dbReference type="RefSeq" id="WP_152840570.1">
    <property type="nucleotide sequence ID" value="NZ_WHUG01000012.1"/>
</dbReference>
<evidence type="ECO:0000313" key="6">
    <source>
        <dbReference type="Proteomes" id="UP000440498"/>
    </source>
</evidence>
<proteinExistence type="predicted"/>
<dbReference type="InterPro" id="IPR018062">
    <property type="entry name" value="HTH_AraC-typ_CS"/>
</dbReference>
<dbReference type="InterPro" id="IPR029062">
    <property type="entry name" value="Class_I_gatase-like"/>
</dbReference>
<dbReference type="SMART" id="SM00342">
    <property type="entry name" value="HTH_ARAC"/>
    <property type="match status" value="1"/>
</dbReference>
<dbReference type="PROSITE" id="PS01124">
    <property type="entry name" value="HTH_ARAC_FAMILY_2"/>
    <property type="match status" value="1"/>
</dbReference>
<reference evidence="5 6" key="1">
    <citation type="submission" date="2019-10" db="EMBL/GenBank/DDBJ databases">
        <title>Two novel species isolated from a subtropical stream in China.</title>
        <authorList>
            <person name="Lu H."/>
        </authorList>
    </citation>
    <scope>NUCLEOTIDE SEQUENCE [LARGE SCALE GENOMIC DNA]</scope>
    <source>
        <strain evidence="5 6">FT29W</strain>
    </source>
</reference>
<evidence type="ECO:0000256" key="2">
    <source>
        <dbReference type="ARBA" id="ARBA00023125"/>
    </source>
</evidence>
<protein>
    <submittedName>
        <fullName evidence="5">Helix-turn-helix domain-containing protein</fullName>
    </submittedName>
</protein>
<evidence type="ECO:0000259" key="4">
    <source>
        <dbReference type="PROSITE" id="PS01124"/>
    </source>
</evidence>
<dbReference type="InterPro" id="IPR018060">
    <property type="entry name" value="HTH_AraC"/>
</dbReference>
<comment type="caution">
    <text evidence="5">The sequence shown here is derived from an EMBL/GenBank/DDBJ whole genome shotgun (WGS) entry which is preliminary data.</text>
</comment>
<accession>A0A6A7N8G3</accession>
<sequence length="319" mass="35078">MSFDNLSRVTQERPLRMLLVNAGEADAITWAGLVQPLRLAAATLGRDVLHLETMTPAQVVLAQPGWPPHNPHLALLVADEGQAPMAPELSRAVIERCRSAEYWGGVGAGVLWLATAGLMAGVRIALPWALYADTEGISERAILTPHLFELDGRHLSCCGGAASIDFSLTMIEHLFGATVQATIKESLCIERVRGHEERQRVALQARFGALQPRLSEAVTLMETNIEEPLSTDDIANLVGLSRRQLERLFKQYLGSLPSRYYLELRLQRARQLLLETNHSIVQVGLMCGFSSGSHFSTAFGALFGNTPREERQRKLSPPV</sequence>
<dbReference type="Gene3D" id="1.10.10.60">
    <property type="entry name" value="Homeodomain-like"/>
    <property type="match status" value="2"/>
</dbReference>